<comment type="caution">
    <text evidence="1">The sequence shown here is derived from an EMBL/GenBank/DDBJ whole genome shotgun (WGS) entry which is preliminary data.</text>
</comment>
<sequence>MDDRAPSPIVRAALQDWTPEGVHLLVIERLSAQWDAVPGQDGTTMWADVLVVLPRQVANPRNI</sequence>
<evidence type="ECO:0000313" key="1">
    <source>
        <dbReference type="EMBL" id="RSM57816.1"/>
    </source>
</evidence>
<evidence type="ECO:0000313" key="2">
    <source>
        <dbReference type="Proteomes" id="UP000287547"/>
    </source>
</evidence>
<reference evidence="1 2" key="1">
    <citation type="submission" date="2018-05" db="EMBL/GenBank/DDBJ databases">
        <title>Evolution of GPA BGCs.</title>
        <authorList>
            <person name="Waglechner N."/>
            <person name="Wright G.D."/>
        </authorList>
    </citation>
    <scope>NUCLEOTIDE SEQUENCE [LARGE SCALE GENOMIC DNA]</scope>
    <source>
        <strain evidence="1 2">A82846</strain>
    </source>
</reference>
<dbReference type="Proteomes" id="UP000287547">
    <property type="component" value="Unassembled WGS sequence"/>
</dbReference>
<dbReference type="AlphaFoldDB" id="A0A428XR64"/>
<accession>A0A428XR64</accession>
<proteinExistence type="predicted"/>
<name>A0A428XR64_KIBAR</name>
<gene>
    <name evidence="1" type="ORF">DMH04_56570</name>
</gene>
<protein>
    <submittedName>
        <fullName evidence="1">Uncharacterized protein</fullName>
    </submittedName>
</protein>
<dbReference type="EMBL" id="QHKI01000158">
    <property type="protein sequence ID" value="RSM57816.1"/>
    <property type="molecule type" value="Genomic_DNA"/>
</dbReference>
<organism evidence="1 2">
    <name type="scientific">Kibdelosporangium aridum</name>
    <dbReference type="NCBI Taxonomy" id="2030"/>
    <lineage>
        <taxon>Bacteria</taxon>
        <taxon>Bacillati</taxon>
        <taxon>Actinomycetota</taxon>
        <taxon>Actinomycetes</taxon>
        <taxon>Pseudonocardiales</taxon>
        <taxon>Pseudonocardiaceae</taxon>
        <taxon>Kibdelosporangium</taxon>
    </lineage>
</organism>